<feature type="compositionally biased region" description="Basic and acidic residues" evidence="2">
    <location>
        <begin position="392"/>
        <end position="408"/>
    </location>
</feature>
<keyword evidence="1" id="KW-0175">Coiled coil</keyword>
<reference evidence="3" key="1">
    <citation type="submission" date="2022-10" db="EMBL/GenBank/DDBJ databases">
        <authorList>
            <person name="Chen Y."/>
            <person name="Dougan E. K."/>
            <person name="Chan C."/>
            <person name="Rhodes N."/>
            <person name="Thang M."/>
        </authorList>
    </citation>
    <scope>NUCLEOTIDE SEQUENCE</scope>
</reference>
<dbReference type="EMBL" id="CAMXCT030000002">
    <property type="protein sequence ID" value="CAL4759590.1"/>
    <property type="molecule type" value="Genomic_DNA"/>
</dbReference>
<sequence>MARILILGQNWADLVMAGEKCIELRKTRISSCKQPEMMYLGVKDTIFARCLVCPGVKIENEEQFNMLRNGHRWEGEKLPYGFPFMGHALLQVQALKPVEFQRVWGTIGRALYRPPGFVGLPEDGEEEGKGEATSSKGNVAKKKGSQKEKTGKNTTKTKQNQIKCLPPSALEGQTVETVEPTEHLQPSSQRLEAKQKQLQRKRDADKADVHISGGALAHLNNLAFPRGPSKTAAYLLGEVGKKKSVSVKSLWIPSWEAQGEMEKWTVKEAGLKKWAKTFRPALAVVGLCLVVPDQDTPEVSALMAFDQILKEASPKELIFGLVGKDKYCKMYHIVEDVAQELHLEVHWVGDASLYTAHVVAQELEVFEKVREQAKASIEKKGVCQSVQAKKKQQNEKRKPPQEDSEETRVTAEVSLRKIAEQLQNLAIFLLENLQNFNQERDASMQSKYAECLAAYPLAQLELSKVTPKSSMCPESVQEAGQRMAIREMDRLIESGQTTGIEKAVMKTFPAIFCGLKGNKSGMLGRWKTQCDKQRWREIPFEKLSVADRQMKELPDWVRIPLGLVPRNLERFREGGQVPVCIVNQLVDLVEKLTTGCNSAALTTGTLNSKQIQKEAERLLKIYNKAQEEAAEAAGKPVPLAKTKISDRWANRLLVNYGWKRHAPNTYGAYLAYDDERMVKSRKMFGFRRLANNIRLDLCINFDQAFDQRRRVLGERYGQSFESEWGLILCDSFTGHHSTSGGADVQRSQEVGLHEVNRAWAWLSRGMATYDDMQEFNPGIEGMDKESLKKEMSACELNAENSETWTSSIEEVFMQPDVQRTTFLWQIDLKSEAEVAWEDEEEDQELNWRCLPAHWQAILNSRLAEFNSKIQDAEAFYLHRKGEFGEGDVKTKNALKKWESLKEGEGASSVILIAKGTGKEASPEVYHRAVSRSKGVVKVQCGPKITAYKLNVKEMNLDEGGFEAAEDGLEANIPIDPEEEEHNAKESINVDKGDDFPCFGQSQDDASDEEIVYEFKDCDAAFECVATEATSSSEPAPVGVSPAGTIKTMAAFMFLEQVGLSEIPNVPGVGMGVHTTTQCWQIRYPRATGKQSAGRCWGDLKKKGFVPPCRALLECLLWCWEVHLAENPTCAVSAGKIQLLKGAIKADLGRDVK</sequence>
<dbReference type="AlphaFoldDB" id="A0A9P1BGW2"/>
<protein>
    <submittedName>
        <fullName evidence="3">Uncharacterized protein</fullName>
    </submittedName>
</protein>
<organism evidence="3">
    <name type="scientific">Cladocopium goreaui</name>
    <dbReference type="NCBI Taxonomy" id="2562237"/>
    <lineage>
        <taxon>Eukaryota</taxon>
        <taxon>Sar</taxon>
        <taxon>Alveolata</taxon>
        <taxon>Dinophyceae</taxon>
        <taxon>Suessiales</taxon>
        <taxon>Symbiodiniaceae</taxon>
        <taxon>Cladocopium</taxon>
    </lineage>
</organism>
<proteinExistence type="predicted"/>
<evidence type="ECO:0000313" key="3">
    <source>
        <dbReference type="EMBL" id="CAI3972278.1"/>
    </source>
</evidence>
<feature type="compositionally biased region" description="Low complexity" evidence="2">
    <location>
        <begin position="152"/>
        <end position="163"/>
    </location>
</feature>
<comment type="caution">
    <text evidence="3">The sequence shown here is derived from an EMBL/GenBank/DDBJ whole genome shotgun (WGS) entry which is preliminary data.</text>
</comment>
<evidence type="ECO:0000313" key="5">
    <source>
        <dbReference type="Proteomes" id="UP001152797"/>
    </source>
</evidence>
<dbReference type="EMBL" id="CAMXCT010000002">
    <property type="protein sequence ID" value="CAI3972278.1"/>
    <property type="molecule type" value="Genomic_DNA"/>
</dbReference>
<dbReference type="EMBL" id="CAMXCT020000002">
    <property type="protein sequence ID" value="CAL1125653.1"/>
    <property type="molecule type" value="Genomic_DNA"/>
</dbReference>
<keyword evidence="5" id="KW-1185">Reference proteome</keyword>
<evidence type="ECO:0000313" key="4">
    <source>
        <dbReference type="EMBL" id="CAL4759590.1"/>
    </source>
</evidence>
<name>A0A9P1BGW2_9DINO</name>
<feature type="region of interest" description="Disordered" evidence="2">
    <location>
        <begin position="115"/>
        <end position="169"/>
    </location>
</feature>
<evidence type="ECO:0000256" key="1">
    <source>
        <dbReference type="SAM" id="Coils"/>
    </source>
</evidence>
<feature type="region of interest" description="Disordered" evidence="2">
    <location>
        <begin position="388"/>
        <end position="408"/>
    </location>
</feature>
<reference evidence="4 5" key="2">
    <citation type="submission" date="2024-05" db="EMBL/GenBank/DDBJ databases">
        <authorList>
            <person name="Chen Y."/>
            <person name="Shah S."/>
            <person name="Dougan E. K."/>
            <person name="Thang M."/>
            <person name="Chan C."/>
        </authorList>
    </citation>
    <scope>NUCLEOTIDE SEQUENCE [LARGE SCALE GENOMIC DNA]</scope>
</reference>
<accession>A0A9P1BGW2</accession>
<feature type="coiled-coil region" evidence="1">
    <location>
        <begin position="608"/>
        <end position="635"/>
    </location>
</feature>
<evidence type="ECO:0000256" key="2">
    <source>
        <dbReference type="SAM" id="MobiDB-lite"/>
    </source>
</evidence>
<gene>
    <name evidence="3" type="ORF">C1SCF055_LOCUS868</name>
</gene>
<dbReference type="Proteomes" id="UP001152797">
    <property type="component" value="Unassembled WGS sequence"/>
</dbReference>